<feature type="transmembrane region" description="Helical" evidence="7">
    <location>
        <begin position="266"/>
        <end position="286"/>
    </location>
</feature>
<evidence type="ECO:0000256" key="4">
    <source>
        <dbReference type="ARBA" id="ARBA00023136"/>
    </source>
</evidence>
<keyword evidence="10" id="KW-1185">Reference proteome</keyword>
<evidence type="ECO:0000259" key="8">
    <source>
        <dbReference type="Pfam" id="PF20684"/>
    </source>
</evidence>
<evidence type="ECO:0000313" key="10">
    <source>
        <dbReference type="Proteomes" id="UP000002035"/>
    </source>
</evidence>
<feature type="domain" description="Rhodopsin" evidence="8">
    <location>
        <begin position="47"/>
        <end position="283"/>
    </location>
</feature>
<dbReference type="InterPro" id="IPR049326">
    <property type="entry name" value="Rhodopsin_dom_fungi"/>
</dbReference>
<dbReference type="PANTHER" id="PTHR33048">
    <property type="entry name" value="PTH11-LIKE INTEGRAL MEMBRANE PROTEIN (AFU_ORTHOLOGUE AFUA_5G11245)"/>
    <property type="match status" value="1"/>
</dbReference>
<evidence type="ECO:0000313" key="9">
    <source>
        <dbReference type="EMBL" id="EEQ30551.1"/>
    </source>
</evidence>
<feature type="compositionally biased region" description="Polar residues" evidence="6">
    <location>
        <begin position="314"/>
        <end position="324"/>
    </location>
</feature>
<feature type="transmembrane region" description="Helical" evidence="7">
    <location>
        <begin position="30"/>
        <end position="51"/>
    </location>
</feature>
<evidence type="ECO:0000256" key="5">
    <source>
        <dbReference type="ARBA" id="ARBA00038359"/>
    </source>
</evidence>
<comment type="similarity">
    <text evidence="5">Belongs to the SAT4 family.</text>
</comment>
<dbReference type="GO" id="GO:0016020">
    <property type="term" value="C:membrane"/>
    <property type="evidence" value="ECO:0007669"/>
    <property type="project" value="UniProtKB-SubCell"/>
</dbReference>
<gene>
    <name evidence="9" type="ORF">MCYG_03370</name>
</gene>
<feature type="transmembrane region" description="Helical" evidence="7">
    <location>
        <begin position="63"/>
        <end position="84"/>
    </location>
</feature>
<dbReference type="RefSeq" id="XP_002847864.1">
    <property type="nucleotide sequence ID" value="XM_002847818.1"/>
</dbReference>
<evidence type="ECO:0000256" key="7">
    <source>
        <dbReference type="SAM" id="Phobius"/>
    </source>
</evidence>
<keyword evidence="4 7" id="KW-0472">Membrane</keyword>
<dbReference type="Proteomes" id="UP000002035">
    <property type="component" value="Unassembled WGS sequence"/>
</dbReference>
<dbReference type="Pfam" id="PF20684">
    <property type="entry name" value="Fung_rhodopsin"/>
    <property type="match status" value="1"/>
</dbReference>
<name>C5FLH9_ARTOC</name>
<protein>
    <recommendedName>
        <fullName evidence="8">Rhodopsin domain-containing protein</fullName>
    </recommendedName>
</protein>
<dbReference type="VEuPathDB" id="FungiDB:MCYG_03370"/>
<feature type="region of interest" description="Disordered" evidence="6">
    <location>
        <begin position="310"/>
        <end position="338"/>
    </location>
</feature>
<dbReference type="HOGENOM" id="CLU_028200_12_8_1"/>
<dbReference type="eggNOG" id="ENOG502RZQZ">
    <property type="taxonomic scope" value="Eukaryota"/>
</dbReference>
<dbReference type="AlphaFoldDB" id="C5FLH9"/>
<accession>C5FLH9</accession>
<comment type="subcellular location">
    <subcellularLocation>
        <location evidence="1">Membrane</location>
        <topology evidence="1">Multi-pass membrane protein</topology>
    </subcellularLocation>
</comment>
<reference evidence="10" key="1">
    <citation type="journal article" date="2012" name="MBio">
        <title>Comparative genome analysis of Trichophyton rubrum and related dermatophytes reveals candidate genes involved in infection.</title>
        <authorList>
            <person name="Martinez D.A."/>
            <person name="Oliver B.G."/>
            <person name="Graeser Y."/>
            <person name="Goldberg J.M."/>
            <person name="Li W."/>
            <person name="Martinez-Rossi N.M."/>
            <person name="Monod M."/>
            <person name="Shelest E."/>
            <person name="Barton R.C."/>
            <person name="Birch E."/>
            <person name="Brakhage A.A."/>
            <person name="Chen Z."/>
            <person name="Gurr S.J."/>
            <person name="Heiman D."/>
            <person name="Heitman J."/>
            <person name="Kosti I."/>
            <person name="Rossi A."/>
            <person name="Saif S."/>
            <person name="Samalova M."/>
            <person name="Saunders C.W."/>
            <person name="Shea T."/>
            <person name="Summerbell R.C."/>
            <person name="Xu J."/>
            <person name="Young S."/>
            <person name="Zeng Q."/>
            <person name="Birren B.W."/>
            <person name="Cuomo C.A."/>
            <person name="White T.C."/>
        </authorList>
    </citation>
    <scope>NUCLEOTIDE SEQUENCE [LARGE SCALE GENOMIC DNA]</scope>
    <source>
        <strain evidence="10">ATCC MYA-4605 / CBS 113480</strain>
    </source>
</reference>
<feature type="transmembrane region" description="Helical" evidence="7">
    <location>
        <begin position="109"/>
        <end position="131"/>
    </location>
</feature>
<dbReference type="OrthoDB" id="5401779at2759"/>
<dbReference type="EMBL" id="DS995703">
    <property type="protein sequence ID" value="EEQ30551.1"/>
    <property type="molecule type" value="Genomic_DNA"/>
</dbReference>
<keyword evidence="2 7" id="KW-0812">Transmembrane</keyword>
<feature type="transmembrane region" description="Helical" evidence="7">
    <location>
        <begin position="187"/>
        <end position="210"/>
    </location>
</feature>
<dbReference type="OMA" id="DDYLCVF"/>
<dbReference type="InterPro" id="IPR052337">
    <property type="entry name" value="SAT4-like"/>
</dbReference>
<organism evidence="9 10">
    <name type="scientific">Arthroderma otae (strain ATCC MYA-4605 / CBS 113480)</name>
    <name type="common">Microsporum canis</name>
    <dbReference type="NCBI Taxonomy" id="554155"/>
    <lineage>
        <taxon>Eukaryota</taxon>
        <taxon>Fungi</taxon>
        <taxon>Dikarya</taxon>
        <taxon>Ascomycota</taxon>
        <taxon>Pezizomycotina</taxon>
        <taxon>Eurotiomycetes</taxon>
        <taxon>Eurotiomycetidae</taxon>
        <taxon>Onygenales</taxon>
        <taxon>Arthrodermataceae</taxon>
        <taxon>Microsporum</taxon>
    </lineage>
</organism>
<proteinExistence type="inferred from homology"/>
<keyword evidence="3 7" id="KW-1133">Transmembrane helix</keyword>
<feature type="compositionally biased region" description="Basic and acidic residues" evidence="6">
    <location>
        <begin position="325"/>
        <end position="336"/>
    </location>
</feature>
<evidence type="ECO:0000256" key="2">
    <source>
        <dbReference type="ARBA" id="ARBA00022692"/>
    </source>
</evidence>
<sequence>MADLSTFPIAPNPNGLPPNFIDPPSRESTVLVLGLTLICVSTLCIMMRLFTNYKHMGKLCLDDYLCVFGEMAGIGFWAIIYNLARGGAATHTWDAPASLVTKSFIKQQFAQQMLTAPAQWATKAAVLALYIRIFNTVRWMRRTCYILIIVMLLVYGINIILAAVYCLPRNGAPWDNTAFTRCAEPVVLQLFIGSFSVLADLILFALPFAIIPNLHVARTKKIGLTCVFVVGLLTVTASITGLGYRIKLYLGGDPLWNGITLTLTTFAEVFGTVIVSCAPAIYAFWLKFIQEGELYSQLLSKMSLSRTRVKTDDSSTQGGQYDSSSDIKEDHHDWPDKPTNSYGRLGLLTRVYSTSSPSSTFVPMKNVIAKSTRIDQSSTPGK</sequence>
<evidence type="ECO:0000256" key="1">
    <source>
        <dbReference type="ARBA" id="ARBA00004141"/>
    </source>
</evidence>
<dbReference type="GeneID" id="9230626"/>
<evidence type="ECO:0000256" key="3">
    <source>
        <dbReference type="ARBA" id="ARBA00022989"/>
    </source>
</evidence>
<evidence type="ECO:0000256" key="6">
    <source>
        <dbReference type="SAM" id="MobiDB-lite"/>
    </source>
</evidence>
<feature type="transmembrane region" description="Helical" evidence="7">
    <location>
        <begin position="222"/>
        <end position="246"/>
    </location>
</feature>
<feature type="transmembrane region" description="Helical" evidence="7">
    <location>
        <begin position="143"/>
        <end position="167"/>
    </location>
</feature>
<dbReference type="PANTHER" id="PTHR33048:SF146">
    <property type="entry name" value="INTEGRAL MEMBRANE PROTEIN"/>
    <property type="match status" value="1"/>
</dbReference>